<name>A0ABN3RUR8_9ACTN</name>
<evidence type="ECO:0000256" key="1">
    <source>
        <dbReference type="SAM" id="SignalP"/>
    </source>
</evidence>
<feature type="chain" id="PRO_5045351059" description="Secreted protein/lipoprotein" evidence="1">
    <location>
        <begin position="26"/>
        <end position="183"/>
    </location>
</feature>
<accession>A0ABN3RUR8</accession>
<keyword evidence="1" id="KW-0732">Signal</keyword>
<comment type="caution">
    <text evidence="2">The sequence shown here is derived from an EMBL/GenBank/DDBJ whole genome shotgun (WGS) entry which is preliminary data.</text>
</comment>
<dbReference type="RefSeq" id="WP_344396298.1">
    <property type="nucleotide sequence ID" value="NZ_BAAASJ010000120.1"/>
</dbReference>
<evidence type="ECO:0008006" key="4">
    <source>
        <dbReference type="Google" id="ProtNLM"/>
    </source>
</evidence>
<gene>
    <name evidence="2" type="ORF">GCM10010307_79440</name>
</gene>
<feature type="signal peptide" evidence="1">
    <location>
        <begin position="1"/>
        <end position="25"/>
    </location>
</feature>
<protein>
    <recommendedName>
        <fullName evidence="4">Secreted protein/lipoprotein</fullName>
    </recommendedName>
</protein>
<organism evidence="2 3">
    <name type="scientific">Streptomyces vastus</name>
    <dbReference type="NCBI Taxonomy" id="285451"/>
    <lineage>
        <taxon>Bacteria</taxon>
        <taxon>Bacillati</taxon>
        <taxon>Actinomycetota</taxon>
        <taxon>Actinomycetes</taxon>
        <taxon>Kitasatosporales</taxon>
        <taxon>Streptomycetaceae</taxon>
        <taxon>Streptomyces</taxon>
    </lineage>
</organism>
<dbReference type="Proteomes" id="UP001500151">
    <property type="component" value="Unassembled WGS sequence"/>
</dbReference>
<evidence type="ECO:0000313" key="3">
    <source>
        <dbReference type="Proteomes" id="UP001500151"/>
    </source>
</evidence>
<dbReference type="EMBL" id="BAAASJ010000120">
    <property type="protein sequence ID" value="GAA2661292.1"/>
    <property type="molecule type" value="Genomic_DNA"/>
</dbReference>
<sequence>MVKAWRRANLLLAGVSSVITGLLLAGCTDGSSDARALPKGTTETTVSRTPDAERAEALDAYRAMWDDLVVAARTSDAEHPQLDDHANEGALELLRHMMRENKKQGVVTKGQPKFAPVVTEGGATKVVIQDCADGSHWLQYTEDGSLNNDVPGGHHRVDATVGKHKDRWLVESLYIDEVGTCLE</sequence>
<dbReference type="PROSITE" id="PS51257">
    <property type="entry name" value="PROKAR_LIPOPROTEIN"/>
    <property type="match status" value="1"/>
</dbReference>
<keyword evidence="3" id="KW-1185">Reference proteome</keyword>
<evidence type="ECO:0000313" key="2">
    <source>
        <dbReference type="EMBL" id="GAA2661292.1"/>
    </source>
</evidence>
<reference evidence="3" key="1">
    <citation type="journal article" date="2019" name="Int. J. Syst. Evol. Microbiol.">
        <title>The Global Catalogue of Microorganisms (GCM) 10K type strain sequencing project: providing services to taxonomists for standard genome sequencing and annotation.</title>
        <authorList>
            <consortium name="The Broad Institute Genomics Platform"/>
            <consortium name="The Broad Institute Genome Sequencing Center for Infectious Disease"/>
            <person name="Wu L."/>
            <person name="Ma J."/>
        </authorList>
    </citation>
    <scope>NUCLEOTIDE SEQUENCE [LARGE SCALE GENOMIC DNA]</scope>
    <source>
        <strain evidence="3">JCM 4524</strain>
    </source>
</reference>
<proteinExistence type="predicted"/>